<protein>
    <recommendedName>
        <fullName evidence="4">Transcriptional regulator</fullName>
    </recommendedName>
</protein>
<evidence type="ECO:0008006" key="4">
    <source>
        <dbReference type="Google" id="ProtNLM"/>
    </source>
</evidence>
<keyword evidence="3" id="KW-1185">Reference proteome</keyword>
<feature type="compositionally biased region" description="Low complexity" evidence="1">
    <location>
        <begin position="69"/>
        <end position="96"/>
    </location>
</feature>
<dbReference type="Proteomes" id="UP001524642">
    <property type="component" value="Unassembled WGS sequence"/>
</dbReference>
<dbReference type="EMBL" id="JANJOU010000035">
    <property type="protein sequence ID" value="MCR0985497.1"/>
    <property type="molecule type" value="Genomic_DNA"/>
</dbReference>
<accession>A0ABT1XBK5</accession>
<sequence length="96" mass="9931">MPELPTLFADGVTEATVRYGVARLTMAVQDGKGQPAGTGILVVPLTQLPAVVGAMTRLLREVEAKAREAGAPAPQAPAAPAAPIEEPQPEAFRFQG</sequence>
<comment type="caution">
    <text evidence="2">The sequence shown here is derived from an EMBL/GenBank/DDBJ whole genome shotgun (WGS) entry which is preliminary data.</text>
</comment>
<feature type="region of interest" description="Disordered" evidence="1">
    <location>
        <begin position="66"/>
        <end position="96"/>
    </location>
</feature>
<evidence type="ECO:0000256" key="1">
    <source>
        <dbReference type="SAM" id="MobiDB-lite"/>
    </source>
</evidence>
<reference evidence="2 3" key="1">
    <citation type="submission" date="2022-06" db="EMBL/GenBank/DDBJ databases">
        <title>Roseomonas CN29.</title>
        <authorList>
            <person name="Cheng Y."/>
            <person name="He X."/>
        </authorList>
    </citation>
    <scope>NUCLEOTIDE SEQUENCE [LARGE SCALE GENOMIC DNA]</scope>
    <source>
        <strain evidence="2 3">CN29</strain>
    </source>
</reference>
<gene>
    <name evidence="2" type="ORF">NRP21_25930</name>
</gene>
<dbReference type="RefSeq" id="WP_257719144.1">
    <property type="nucleotide sequence ID" value="NZ_JANJOU010000035.1"/>
</dbReference>
<evidence type="ECO:0000313" key="2">
    <source>
        <dbReference type="EMBL" id="MCR0985497.1"/>
    </source>
</evidence>
<organism evidence="2 3">
    <name type="scientific">Roseomonas populi</name>
    <dbReference type="NCBI Taxonomy" id="3121582"/>
    <lineage>
        <taxon>Bacteria</taxon>
        <taxon>Pseudomonadati</taxon>
        <taxon>Pseudomonadota</taxon>
        <taxon>Alphaproteobacteria</taxon>
        <taxon>Acetobacterales</taxon>
        <taxon>Roseomonadaceae</taxon>
        <taxon>Roseomonas</taxon>
    </lineage>
</organism>
<evidence type="ECO:0000313" key="3">
    <source>
        <dbReference type="Proteomes" id="UP001524642"/>
    </source>
</evidence>
<name>A0ABT1XBK5_9PROT</name>
<proteinExistence type="predicted"/>